<evidence type="ECO:0000256" key="2">
    <source>
        <dbReference type="ARBA" id="ARBA00022801"/>
    </source>
</evidence>
<evidence type="ECO:0000313" key="3">
    <source>
        <dbReference type="EMBL" id="KOB66646.1"/>
    </source>
</evidence>
<keyword evidence="2" id="KW-0378">Hydrolase</keyword>
<comment type="similarity">
    <text evidence="1">Belongs to the metallo-dependent hydrolases superfamily. TatD-type hydrolase family.</text>
</comment>
<dbReference type="Gene3D" id="3.20.20.140">
    <property type="entry name" value="Metal-dependent hydrolases"/>
    <property type="match status" value="2"/>
</dbReference>
<dbReference type="EMBL" id="JTDY01005773">
    <property type="protein sequence ID" value="KOB66646.1"/>
    <property type="molecule type" value="Genomic_DNA"/>
</dbReference>
<feature type="non-terminal residue" evidence="3">
    <location>
        <position position="94"/>
    </location>
</feature>
<sequence length="94" mass="10475">MYQGSYHGSKKHEPDLDVVLSRAWAGGLDKMIITGGSVTDSKRAIEMSKTDASIPQERLMIETDCPWCEVKPTHPGYQHVATRMPSVKKEKSTN</sequence>
<dbReference type="Proteomes" id="UP000037510">
    <property type="component" value="Unassembled WGS sequence"/>
</dbReference>
<dbReference type="AlphaFoldDB" id="A0A0L7KUC6"/>
<evidence type="ECO:0000313" key="4">
    <source>
        <dbReference type="Proteomes" id="UP000037510"/>
    </source>
</evidence>
<dbReference type="SUPFAM" id="SSF51556">
    <property type="entry name" value="Metallo-dependent hydrolases"/>
    <property type="match status" value="1"/>
</dbReference>
<dbReference type="GO" id="GO:0008296">
    <property type="term" value="F:3'-5'-DNA exonuclease activity"/>
    <property type="evidence" value="ECO:0007669"/>
    <property type="project" value="TreeGrafter"/>
</dbReference>
<organism evidence="3 4">
    <name type="scientific">Operophtera brumata</name>
    <name type="common">Winter moth</name>
    <name type="synonym">Phalaena brumata</name>
    <dbReference type="NCBI Taxonomy" id="104452"/>
    <lineage>
        <taxon>Eukaryota</taxon>
        <taxon>Metazoa</taxon>
        <taxon>Ecdysozoa</taxon>
        <taxon>Arthropoda</taxon>
        <taxon>Hexapoda</taxon>
        <taxon>Insecta</taxon>
        <taxon>Pterygota</taxon>
        <taxon>Neoptera</taxon>
        <taxon>Endopterygota</taxon>
        <taxon>Lepidoptera</taxon>
        <taxon>Glossata</taxon>
        <taxon>Ditrysia</taxon>
        <taxon>Geometroidea</taxon>
        <taxon>Geometridae</taxon>
        <taxon>Larentiinae</taxon>
        <taxon>Operophtera</taxon>
    </lineage>
</organism>
<comment type="caution">
    <text evidence="3">The sequence shown here is derived from an EMBL/GenBank/DDBJ whole genome shotgun (WGS) entry which is preliminary data.</text>
</comment>
<feature type="non-terminal residue" evidence="3">
    <location>
        <position position="1"/>
    </location>
</feature>
<evidence type="ECO:0000256" key="1">
    <source>
        <dbReference type="ARBA" id="ARBA00009275"/>
    </source>
</evidence>
<protein>
    <submittedName>
        <fullName evidence="3">Putative deoxyribonuclease TATDN1</fullName>
    </submittedName>
</protein>
<reference evidence="3 4" key="1">
    <citation type="journal article" date="2015" name="Genome Biol. Evol.">
        <title>The genome of winter moth (Operophtera brumata) provides a genomic perspective on sexual dimorphism and phenology.</title>
        <authorList>
            <person name="Derks M.F."/>
            <person name="Smit S."/>
            <person name="Salis L."/>
            <person name="Schijlen E."/>
            <person name="Bossers A."/>
            <person name="Mateman C."/>
            <person name="Pijl A.S."/>
            <person name="de Ridder D."/>
            <person name="Groenen M.A."/>
            <person name="Visser M.E."/>
            <person name="Megens H.J."/>
        </authorList>
    </citation>
    <scope>NUCLEOTIDE SEQUENCE [LARGE SCALE GENOMIC DNA]</scope>
    <source>
        <strain evidence="3">WM2013NL</strain>
        <tissue evidence="3">Head and thorax</tissue>
    </source>
</reference>
<dbReference type="STRING" id="104452.A0A0L7KUC6"/>
<dbReference type="InterPro" id="IPR032466">
    <property type="entry name" value="Metal_Hydrolase"/>
</dbReference>
<name>A0A0L7KUC6_OPEBR</name>
<gene>
    <name evidence="3" type="ORF">OBRU01_18396</name>
</gene>
<dbReference type="PANTHER" id="PTHR10060">
    <property type="entry name" value="TATD FAMILY DEOXYRIBONUCLEASE"/>
    <property type="match status" value="1"/>
</dbReference>
<keyword evidence="4" id="KW-1185">Reference proteome</keyword>
<dbReference type="PANTHER" id="PTHR10060:SF15">
    <property type="entry name" value="DEOXYRIBONUCLEASE TATDN1"/>
    <property type="match status" value="1"/>
</dbReference>
<proteinExistence type="inferred from homology"/>
<dbReference type="InterPro" id="IPR050891">
    <property type="entry name" value="TatD-type_Hydrolase"/>
</dbReference>
<accession>A0A0L7KUC6</accession>
<dbReference type="GO" id="GO:0005829">
    <property type="term" value="C:cytosol"/>
    <property type="evidence" value="ECO:0007669"/>
    <property type="project" value="TreeGrafter"/>
</dbReference>